<name>A0A1A9VNW4_GLOAU</name>
<reference evidence="1" key="1">
    <citation type="submission" date="2020-05" db="UniProtKB">
        <authorList>
            <consortium name="EnsemblMetazoa"/>
        </authorList>
    </citation>
    <scope>IDENTIFICATION</scope>
    <source>
        <strain evidence="1">TTRI</strain>
    </source>
</reference>
<dbReference type="PANTHER" id="PTHR13174">
    <property type="entry name" value="D-GLUCURONYL C5-EPIMERASE"/>
    <property type="match status" value="1"/>
</dbReference>
<dbReference type="Proteomes" id="UP000078200">
    <property type="component" value="Unassembled WGS sequence"/>
</dbReference>
<protein>
    <submittedName>
        <fullName evidence="1">Uncharacterized protein</fullName>
    </submittedName>
</protein>
<dbReference type="PANTHER" id="PTHR13174:SF3">
    <property type="entry name" value="D-GLUCURONYL C5-EPIMERASE"/>
    <property type="match status" value="1"/>
</dbReference>
<accession>A0A1A9VNW4</accession>
<sequence>MATMPNRLLAKLLVKYPEFWGVNSEWIDWDLAAKQLANNLKEQLGYPITTKDVRLKVKIVKFGLKKLDNLDKPKMTRRTALDAFLWYALRLGLRNAADRMSKQLISDGKNKENRRRYSEDKETDKVSEHWLPYLNEPIDQTTSSGSQSPARIDYLDIYGQGPSLVITCAVYMRCVEFAFPLDLVKRWDRRLYAVDNADLLHDQLDGSDDGRASIAASDDVNLQEVQDIECIINQEYTVHCKRDGDNHEVYVPFSFLCHYFDISRTMSSPASPLTTINGNSDSQAQSKFLWMHSTAKINIPKGKYDSRGVFMYFENYNVEIRDQCG</sequence>
<dbReference type="GO" id="GO:0015012">
    <property type="term" value="P:heparan sulfate proteoglycan biosynthetic process"/>
    <property type="evidence" value="ECO:0007669"/>
    <property type="project" value="InterPro"/>
</dbReference>
<keyword evidence="2" id="KW-1185">Reference proteome</keyword>
<evidence type="ECO:0000313" key="2">
    <source>
        <dbReference type="Proteomes" id="UP000078200"/>
    </source>
</evidence>
<dbReference type="GO" id="GO:0005794">
    <property type="term" value="C:Golgi apparatus"/>
    <property type="evidence" value="ECO:0007669"/>
    <property type="project" value="TreeGrafter"/>
</dbReference>
<dbReference type="STRING" id="7395.A0A1A9VNW4"/>
<dbReference type="AlphaFoldDB" id="A0A1A9VNW4"/>
<dbReference type="InterPro" id="IPR039721">
    <property type="entry name" value="C5-epimerase"/>
</dbReference>
<proteinExistence type="predicted"/>
<dbReference type="EnsemblMetazoa" id="GAUT042989-RA">
    <property type="protein sequence ID" value="GAUT042989-PA"/>
    <property type="gene ID" value="GAUT042989"/>
</dbReference>
<evidence type="ECO:0000313" key="1">
    <source>
        <dbReference type="EnsemblMetazoa" id="GAUT042989-PA"/>
    </source>
</evidence>
<dbReference type="VEuPathDB" id="VectorBase:GAUT042989"/>
<organism evidence="1 2">
    <name type="scientific">Glossina austeni</name>
    <name type="common">Savannah tsetse fly</name>
    <dbReference type="NCBI Taxonomy" id="7395"/>
    <lineage>
        <taxon>Eukaryota</taxon>
        <taxon>Metazoa</taxon>
        <taxon>Ecdysozoa</taxon>
        <taxon>Arthropoda</taxon>
        <taxon>Hexapoda</taxon>
        <taxon>Insecta</taxon>
        <taxon>Pterygota</taxon>
        <taxon>Neoptera</taxon>
        <taxon>Endopterygota</taxon>
        <taxon>Diptera</taxon>
        <taxon>Brachycera</taxon>
        <taxon>Muscomorpha</taxon>
        <taxon>Hippoboscoidea</taxon>
        <taxon>Glossinidae</taxon>
        <taxon>Glossina</taxon>
    </lineage>
</organism>
<dbReference type="GO" id="GO:0047464">
    <property type="term" value="F:heparosan-N-sulfate-glucuronate 5-epimerase activity"/>
    <property type="evidence" value="ECO:0007669"/>
    <property type="project" value="InterPro"/>
</dbReference>